<gene>
    <name evidence="1" type="ORF">TIFTF001_021381</name>
</gene>
<keyword evidence="2" id="KW-1185">Reference proteome</keyword>
<organism evidence="1 2">
    <name type="scientific">Ficus carica</name>
    <name type="common">Common fig</name>
    <dbReference type="NCBI Taxonomy" id="3494"/>
    <lineage>
        <taxon>Eukaryota</taxon>
        <taxon>Viridiplantae</taxon>
        <taxon>Streptophyta</taxon>
        <taxon>Embryophyta</taxon>
        <taxon>Tracheophyta</taxon>
        <taxon>Spermatophyta</taxon>
        <taxon>Magnoliopsida</taxon>
        <taxon>eudicotyledons</taxon>
        <taxon>Gunneridae</taxon>
        <taxon>Pentapetalae</taxon>
        <taxon>rosids</taxon>
        <taxon>fabids</taxon>
        <taxon>Rosales</taxon>
        <taxon>Moraceae</taxon>
        <taxon>Ficeae</taxon>
        <taxon>Ficus</taxon>
    </lineage>
</organism>
<dbReference type="Proteomes" id="UP001187192">
    <property type="component" value="Unassembled WGS sequence"/>
</dbReference>
<protein>
    <submittedName>
        <fullName evidence="1">Uncharacterized protein</fullName>
    </submittedName>
</protein>
<dbReference type="EMBL" id="BTGU01000041">
    <property type="protein sequence ID" value="GMN52232.1"/>
    <property type="molecule type" value="Genomic_DNA"/>
</dbReference>
<dbReference type="AlphaFoldDB" id="A0AA88AFU9"/>
<name>A0AA88AFU9_FICCA</name>
<evidence type="ECO:0000313" key="1">
    <source>
        <dbReference type="EMBL" id="GMN52232.1"/>
    </source>
</evidence>
<comment type="caution">
    <text evidence="1">The sequence shown here is derived from an EMBL/GenBank/DDBJ whole genome shotgun (WGS) entry which is preliminary data.</text>
</comment>
<reference evidence="1" key="1">
    <citation type="submission" date="2023-07" db="EMBL/GenBank/DDBJ databases">
        <title>draft genome sequence of fig (Ficus carica).</title>
        <authorList>
            <person name="Takahashi T."/>
            <person name="Nishimura K."/>
        </authorList>
    </citation>
    <scope>NUCLEOTIDE SEQUENCE</scope>
</reference>
<evidence type="ECO:0000313" key="2">
    <source>
        <dbReference type="Proteomes" id="UP001187192"/>
    </source>
</evidence>
<proteinExistence type="predicted"/>
<accession>A0AA88AFU9</accession>
<sequence>MCARDVVGARVVKKFPFMLLSVVTQWLEYGLLPFSGTVLMPSEFTHREHLREASDILEPASIWLGVYQAAQIGGWVQDLTCANSDPHWKAPTQGLLKLNVDASVIKDREAVRVGGIVRNSIV</sequence>